<keyword evidence="6" id="KW-0732">Signal</keyword>
<evidence type="ECO:0000256" key="2">
    <source>
        <dbReference type="ARBA" id="ARBA00022692"/>
    </source>
</evidence>
<feature type="signal peptide" evidence="6">
    <location>
        <begin position="1"/>
        <end position="18"/>
    </location>
</feature>
<keyword evidence="3 5" id="KW-1133">Transmembrane helix</keyword>
<comment type="caution">
    <text evidence="8">The sequence shown here is derived from an EMBL/GenBank/DDBJ whole genome shotgun (WGS) entry which is preliminary data.</text>
</comment>
<evidence type="ECO:0000256" key="5">
    <source>
        <dbReference type="SAM" id="Phobius"/>
    </source>
</evidence>
<feature type="non-terminal residue" evidence="8">
    <location>
        <position position="83"/>
    </location>
</feature>
<dbReference type="AlphaFoldDB" id="A0A813BJM1"/>
<evidence type="ECO:0000259" key="7">
    <source>
        <dbReference type="Pfam" id="PF00520"/>
    </source>
</evidence>
<evidence type="ECO:0000313" key="9">
    <source>
        <dbReference type="Proteomes" id="UP000601435"/>
    </source>
</evidence>
<dbReference type="GO" id="GO:0016020">
    <property type="term" value="C:membrane"/>
    <property type="evidence" value="ECO:0007669"/>
    <property type="project" value="UniProtKB-SubCell"/>
</dbReference>
<dbReference type="Proteomes" id="UP000601435">
    <property type="component" value="Unassembled WGS sequence"/>
</dbReference>
<protein>
    <submittedName>
        <fullName evidence="8">Cacna1h protein</fullName>
    </submittedName>
</protein>
<keyword evidence="9" id="KW-1185">Reference proteome</keyword>
<proteinExistence type="predicted"/>
<dbReference type="Gene3D" id="1.20.120.350">
    <property type="entry name" value="Voltage-gated potassium channels. Chain C"/>
    <property type="match status" value="1"/>
</dbReference>
<evidence type="ECO:0000256" key="3">
    <source>
        <dbReference type="ARBA" id="ARBA00022989"/>
    </source>
</evidence>
<dbReference type="SUPFAM" id="SSF81324">
    <property type="entry name" value="Voltage-gated potassium channels"/>
    <property type="match status" value="1"/>
</dbReference>
<dbReference type="InterPro" id="IPR027359">
    <property type="entry name" value="Volt_channel_dom_sf"/>
</dbReference>
<gene>
    <name evidence="8" type="primary">Cacna1h</name>
    <name evidence="8" type="ORF">SNEC2469_LOCUS30782</name>
</gene>
<dbReference type="OrthoDB" id="2984333at2759"/>
<keyword evidence="4 5" id="KW-0472">Membrane</keyword>
<comment type="subcellular location">
    <subcellularLocation>
        <location evidence="1">Membrane</location>
        <topology evidence="1">Multi-pass membrane protein</topology>
    </subcellularLocation>
</comment>
<name>A0A813BJM1_9DINO</name>
<feature type="domain" description="Ion transport" evidence="7">
    <location>
        <begin position="6"/>
        <end position="82"/>
    </location>
</feature>
<evidence type="ECO:0000256" key="4">
    <source>
        <dbReference type="ARBA" id="ARBA00023136"/>
    </source>
</evidence>
<dbReference type="EMBL" id="CAJNJA010072624">
    <property type="protein sequence ID" value="CAE7907433.1"/>
    <property type="molecule type" value="Genomic_DNA"/>
</dbReference>
<sequence>LRQTFDGWFAFDLLLVLSSYLERLLELISGESAEQLMLLRLLRLIRLVRTFRMVRQVRPLWRLVHGLLTSLDTVLSTFLLLAL</sequence>
<reference evidence="8" key="1">
    <citation type="submission" date="2021-02" db="EMBL/GenBank/DDBJ databases">
        <authorList>
            <person name="Dougan E. K."/>
            <person name="Rhodes N."/>
            <person name="Thang M."/>
            <person name="Chan C."/>
        </authorList>
    </citation>
    <scope>NUCLEOTIDE SEQUENCE</scope>
</reference>
<evidence type="ECO:0000256" key="1">
    <source>
        <dbReference type="ARBA" id="ARBA00004141"/>
    </source>
</evidence>
<dbReference type="Pfam" id="PF00520">
    <property type="entry name" value="Ion_trans"/>
    <property type="match status" value="1"/>
</dbReference>
<keyword evidence="2 5" id="KW-0812">Transmembrane</keyword>
<accession>A0A813BJM1</accession>
<dbReference type="InterPro" id="IPR005821">
    <property type="entry name" value="Ion_trans_dom"/>
</dbReference>
<dbReference type="GO" id="GO:0005216">
    <property type="term" value="F:monoatomic ion channel activity"/>
    <property type="evidence" value="ECO:0007669"/>
    <property type="project" value="InterPro"/>
</dbReference>
<feature type="chain" id="PRO_5032355666" evidence="6">
    <location>
        <begin position="19"/>
        <end position="83"/>
    </location>
</feature>
<feature type="transmembrane region" description="Helical" evidence="5">
    <location>
        <begin position="63"/>
        <end position="82"/>
    </location>
</feature>
<organism evidence="8 9">
    <name type="scientific">Symbiodinium necroappetens</name>
    <dbReference type="NCBI Taxonomy" id="1628268"/>
    <lineage>
        <taxon>Eukaryota</taxon>
        <taxon>Sar</taxon>
        <taxon>Alveolata</taxon>
        <taxon>Dinophyceae</taxon>
        <taxon>Suessiales</taxon>
        <taxon>Symbiodiniaceae</taxon>
        <taxon>Symbiodinium</taxon>
    </lineage>
</organism>
<evidence type="ECO:0000256" key="6">
    <source>
        <dbReference type="SAM" id="SignalP"/>
    </source>
</evidence>
<feature type="non-terminal residue" evidence="8">
    <location>
        <position position="1"/>
    </location>
</feature>
<evidence type="ECO:0000313" key="8">
    <source>
        <dbReference type="EMBL" id="CAE7907433.1"/>
    </source>
</evidence>